<protein>
    <recommendedName>
        <fullName evidence="4">Molybdopterin synthase sulfur carrier subunit</fullName>
    </recommendedName>
</protein>
<name>A0A9W8L741_9FUNG</name>
<comment type="caution">
    <text evidence="2">The sequence shown here is derived from an EMBL/GenBank/DDBJ whole genome shotgun (WGS) entry which is preliminary data.</text>
</comment>
<evidence type="ECO:0000256" key="1">
    <source>
        <dbReference type="ARBA" id="ARBA00022741"/>
    </source>
</evidence>
<gene>
    <name evidence="2" type="ORF">IWW39_000380</name>
</gene>
<sequence length="89" mass="9481">MVEFKALYFASARDAALGKQSEILQVAGKQPVTLAAAVECIKATYPKMEPVLTSAMVALNETYCDQDDMASTEVKDRDTVAIIPPVSGG</sequence>
<dbReference type="InterPro" id="IPR044672">
    <property type="entry name" value="MOCS2A"/>
</dbReference>
<dbReference type="EMBL" id="JANBTX010000006">
    <property type="protein sequence ID" value="KAJ2690871.1"/>
    <property type="molecule type" value="Genomic_DNA"/>
</dbReference>
<dbReference type="PANTHER" id="PTHR33359:SF1">
    <property type="entry name" value="MOLYBDOPTERIN SYNTHASE SULFUR CARRIER SUBUNIT"/>
    <property type="match status" value="1"/>
</dbReference>
<keyword evidence="3" id="KW-1185">Reference proteome</keyword>
<evidence type="ECO:0000313" key="3">
    <source>
        <dbReference type="Proteomes" id="UP001151516"/>
    </source>
</evidence>
<dbReference type="CDD" id="cd00754">
    <property type="entry name" value="Ubl_MoaD"/>
    <property type="match status" value="1"/>
</dbReference>
<dbReference type="InterPro" id="IPR012675">
    <property type="entry name" value="Beta-grasp_dom_sf"/>
</dbReference>
<dbReference type="Proteomes" id="UP001151516">
    <property type="component" value="Unassembled WGS sequence"/>
</dbReference>
<organism evidence="2 3">
    <name type="scientific">Coemansia spiralis</name>
    <dbReference type="NCBI Taxonomy" id="417178"/>
    <lineage>
        <taxon>Eukaryota</taxon>
        <taxon>Fungi</taxon>
        <taxon>Fungi incertae sedis</taxon>
        <taxon>Zoopagomycota</taxon>
        <taxon>Kickxellomycotina</taxon>
        <taxon>Kickxellomycetes</taxon>
        <taxon>Kickxellales</taxon>
        <taxon>Kickxellaceae</taxon>
        <taxon>Coemansia</taxon>
    </lineage>
</organism>
<dbReference type="OrthoDB" id="5595860at2759"/>
<dbReference type="Gene3D" id="3.10.20.30">
    <property type="match status" value="1"/>
</dbReference>
<keyword evidence="1" id="KW-0547">Nucleotide-binding</keyword>
<dbReference type="GO" id="GO:0006777">
    <property type="term" value="P:Mo-molybdopterin cofactor biosynthetic process"/>
    <property type="evidence" value="ECO:0007669"/>
    <property type="project" value="InterPro"/>
</dbReference>
<dbReference type="GO" id="GO:1990133">
    <property type="term" value="C:molybdopterin adenylyltransferase complex"/>
    <property type="evidence" value="ECO:0007669"/>
    <property type="project" value="TreeGrafter"/>
</dbReference>
<dbReference type="PANTHER" id="PTHR33359">
    <property type="entry name" value="MOLYBDOPTERIN SYNTHASE SULFUR CARRIER SUBUNIT"/>
    <property type="match status" value="1"/>
</dbReference>
<proteinExistence type="predicted"/>
<dbReference type="InterPro" id="IPR003749">
    <property type="entry name" value="ThiS/MoaD-like"/>
</dbReference>
<reference evidence="2" key="1">
    <citation type="submission" date="2022-07" db="EMBL/GenBank/DDBJ databases">
        <title>Phylogenomic reconstructions and comparative analyses of Kickxellomycotina fungi.</title>
        <authorList>
            <person name="Reynolds N.K."/>
            <person name="Stajich J.E."/>
            <person name="Barry K."/>
            <person name="Grigoriev I.V."/>
            <person name="Crous P."/>
            <person name="Smith M.E."/>
        </authorList>
    </citation>
    <scope>NUCLEOTIDE SEQUENCE</scope>
    <source>
        <strain evidence="2">CBS 109367</strain>
    </source>
</reference>
<evidence type="ECO:0008006" key="4">
    <source>
        <dbReference type="Google" id="ProtNLM"/>
    </source>
</evidence>
<dbReference type="SUPFAM" id="SSF54285">
    <property type="entry name" value="MoaD/ThiS"/>
    <property type="match status" value="1"/>
</dbReference>
<dbReference type="InterPro" id="IPR016155">
    <property type="entry name" value="Mopterin_synth/thiamin_S_b"/>
</dbReference>
<accession>A0A9W8L741</accession>
<dbReference type="GO" id="GO:0000166">
    <property type="term" value="F:nucleotide binding"/>
    <property type="evidence" value="ECO:0007669"/>
    <property type="project" value="UniProtKB-KW"/>
</dbReference>
<dbReference type="AlphaFoldDB" id="A0A9W8L741"/>
<evidence type="ECO:0000313" key="2">
    <source>
        <dbReference type="EMBL" id="KAJ2690871.1"/>
    </source>
</evidence>
<dbReference type="Pfam" id="PF02597">
    <property type="entry name" value="ThiS"/>
    <property type="match status" value="1"/>
</dbReference>